<organism evidence="2 3">
    <name type="scientific">Romanomermis culicivorax</name>
    <name type="common">Nematode worm</name>
    <dbReference type="NCBI Taxonomy" id="13658"/>
    <lineage>
        <taxon>Eukaryota</taxon>
        <taxon>Metazoa</taxon>
        <taxon>Ecdysozoa</taxon>
        <taxon>Nematoda</taxon>
        <taxon>Enoplea</taxon>
        <taxon>Dorylaimia</taxon>
        <taxon>Mermithida</taxon>
        <taxon>Mermithoidea</taxon>
        <taxon>Mermithidae</taxon>
        <taxon>Romanomermis</taxon>
    </lineage>
</organism>
<dbReference type="WBParaSite" id="nRc.2.0.1.t04806-RA">
    <property type="protein sequence ID" value="nRc.2.0.1.t04806-RA"/>
    <property type="gene ID" value="nRc.2.0.1.g04806"/>
</dbReference>
<sequence length="62" mass="6912">MKRSLIILLALCSLVILVSMKQYVNGTWSTVLIIRRSHIIDFVGQLTCPDGRLTEAVNQLGI</sequence>
<keyword evidence="1" id="KW-0732">Signal</keyword>
<feature type="signal peptide" evidence="1">
    <location>
        <begin position="1"/>
        <end position="26"/>
    </location>
</feature>
<reference evidence="3" key="1">
    <citation type="submission" date="2022-11" db="UniProtKB">
        <authorList>
            <consortium name="WormBaseParasite"/>
        </authorList>
    </citation>
    <scope>IDENTIFICATION</scope>
</reference>
<name>A0A915HTE4_ROMCU</name>
<accession>A0A915HTE4</accession>
<proteinExistence type="predicted"/>
<dbReference type="AlphaFoldDB" id="A0A915HTE4"/>
<feature type="chain" id="PRO_5038031158" evidence="1">
    <location>
        <begin position="27"/>
        <end position="62"/>
    </location>
</feature>
<evidence type="ECO:0000313" key="3">
    <source>
        <dbReference type="WBParaSite" id="nRc.2.0.1.t04806-RA"/>
    </source>
</evidence>
<dbReference type="Proteomes" id="UP000887565">
    <property type="component" value="Unplaced"/>
</dbReference>
<keyword evidence="2" id="KW-1185">Reference proteome</keyword>
<protein>
    <submittedName>
        <fullName evidence="3">Uncharacterized protein</fullName>
    </submittedName>
</protein>
<evidence type="ECO:0000313" key="2">
    <source>
        <dbReference type="Proteomes" id="UP000887565"/>
    </source>
</evidence>
<evidence type="ECO:0000256" key="1">
    <source>
        <dbReference type="SAM" id="SignalP"/>
    </source>
</evidence>